<dbReference type="Gene3D" id="3.60.15.10">
    <property type="entry name" value="Ribonuclease Z/Hydroxyacylglutathione hydrolase-like"/>
    <property type="match status" value="1"/>
</dbReference>
<dbReference type="PANTHER" id="PTHR15032:SF4">
    <property type="entry name" value="N-ACYL-PHOSPHATIDYLETHANOLAMINE-HYDROLYZING PHOSPHOLIPASE D"/>
    <property type="match status" value="1"/>
</dbReference>
<protein>
    <submittedName>
        <fullName evidence="3">Metallo-beta-lactamase</fullName>
    </submittedName>
</protein>
<evidence type="ECO:0000313" key="4">
    <source>
        <dbReference type="Proteomes" id="UP000176204"/>
    </source>
</evidence>
<organism evidence="3 4">
    <name type="scientific">Akkermansia glycaniphila</name>
    <dbReference type="NCBI Taxonomy" id="1679444"/>
    <lineage>
        <taxon>Bacteria</taxon>
        <taxon>Pseudomonadati</taxon>
        <taxon>Verrucomicrobiota</taxon>
        <taxon>Verrucomicrobiia</taxon>
        <taxon>Verrucomicrobiales</taxon>
        <taxon>Akkermansiaceae</taxon>
        <taxon>Akkermansia</taxon>
    </lineage>
</organism>
<dbReference type="Pfam" id="PF12706">
    <property type="entry name" value="Lactamase_B_2"/>
    <property type="match status" value="1"/>
</dbReference>
<feature type="domain" description="Metallo-beta-lactamase" evidence="2">
    <location>
        <begin position="100"/>
        <end position="304"/>
    </location>
</feature>
<evidence type="ECO:0000313" key="3">
    <source>
        <dbReference type="EMBL" id="SEH83631.1"/>
    </source>
</evidence>
<accession>A0A1H6L5K1</accession>
<dbReference type="InterPro" id="IPR001279">
    <property type="entry name" value="Metallo-B-lactamas"/>
</dbReference>
<dbReference type="GO" id="GO:0005737">
    <property type="term" value="C:cytoplasm"/>
    <property type="evidence" value="ECO:0007669"/>
    <property type="project" value="TreeGrafter"/>
</dbReference>
<dbReference type="InterPro" id="IPR036866">
    <property type="entry name" value="RibonucZ/Hydroxyglut_hydro"/>
</dbReference>
<gene>
    <name evidence="3" type="ORF">PYTT_1106</name>
</gene>
<evidence type="ECO:0000259" key="2">
    <source>
        <dbReference type="Pfam" id="PF12706"/>
    </source>
</evidence>
<dbReference type="PANTHER" id="PTHR15032">
    <property type="entry name" value="N-ACYL-PHOSPHATIDYLETHANOLAMINE-HYDROLYZING PHOSPHOLIPASE D"/>
    <property type="match status" value="1"/>
</dbReference>
<keyword evidence="4" id="KW-1185">Reference proteome</keyword>
<dbReference type="KEGG" id="agl:PYTT_1106"/>
<dbReference type="AlphaFoldDB" id="A0A1H6L5K1"/>
<dbReference type="Proteomes" id="UP000176204">
    <property type="component" value="Chromosome I"/>
</dbReference>
<reference evidence="4" key="1">
    <citation type="submission" date="2016-09" db="EMBL/GenBank/DDBJ databases">
        <authorList>
            <person name="Koehorst J."/>
        </authorList>
    </citation>
    <scope>NUCLEOTIDE SEQUENCE [LARGE SCALE GENOMIC DNA]</scope>
</reference>
<name>A0A1H6L5K1_9BACT</name>
<feature type="region of interest" description="Disordered" evidence="1">
    <location>
        <begin position="348"/>
        <end position="367"/>
    </location>
</feature>
<sequence length="367" mass="40692">MAVATYGANLLVAQTLCRSGEWRGPVTDHFDGRHFHVADEVEQGSFLRALEWFCFRDPGFYSVVAANADVPELAGEVAPGGWEATMVNHSTVLLRLRGLNVLTDPVWSDRVSPVQWSGPKRCRPAGIAWEDLPRVDAVLLSHDHYDHFDVETLQRLVKRDNPLFIVPLGMKSLLEYHCGRARVREIDWWQETAVETAAGSVAVTLTPAKHYSGRYRSEERKNRSLWGGFFIRSHDGVKVYFAGDSAWTSFFAEIRERLGEPDLAILSIGAYKPLDFIAKAHLTPQQAVKAFKALGAVRGMACHFGTWQLADESLQETLDDFRSGLSSEGVQEDAFVAPFNGKTMKGRAAEGCRGEEVASPRKGEVGG</sequence>
<evidence type="ECO:0000256" key="1">
    <source>
        <dbReference type="SAM" id="MobiDB-lite"/>
    </source>
</evidence>
<proteinExistence type="predicted"/>
<dbReference type="EMBL" id="LT629973">
    <property type="protein sequence ID" value="SEH83631.1"/>
    <property type="molecule type" value="Genomic_DNA"/>
</dbReference>
<dbReference type="SUPFAM" id="SSF56281">
    <property type="entry name" value="Metallo-hydrolase/oxidoreductase"/>
    <property type="match status" value="1"/>
</dbReference>
<dbReference type="STRING" id="1679444.PYTT_1106"/>